<keyword evidence="1" id="KW-0560">Oxidoreductase</keyword>
<keyword evidence="2" id="KW-1185">Reference proteome</keyword>
<accession>A0ACC3B4G8</accession>
<evidence type="ECO:0000313" key="1">
    <source>
        <dbReference type="EMBL" id="KAK1145092.1"/>
    </source>
</evidence>
<evidence type="ECO:0000313" key="2">
    <source>
        <dbReference type="Proteomes" id="UP001177260"/>
    </source>
</evidence>
<organism evidence="1 2">
    <name type="scientific">Aspergillus melleus</name>
    <dbReference type="NCBI Taxonomy" id="138277"/>
    <lineage>
        <taxon>Eukaryota</taxon>
        <taxon>Fungi</taxon>
        <taxon>Dikarya</taxon>
        <taxon>Ascomycota</taxon>
        <taxon>Pezizomycotina</taxon>
        <taxon>Eurotiomycetes</taxon>
        <taxon>Eurotiomycetidae</taxon>
        <taxon>Eurotiales</taxon>
        <taxon>Aspergillaceae</taxon>
        <taxon>Aspergillus</taxon>
        <taxon>Aspergillus subgen. Circumdati</taxon>
    </lineage>
</organism>
<reference evidence="1 2" key="1">
    <citation type="journal article" date="2023" name="ACS Omega">
        <title>Identification of the Neoaspergillic Acid Biosynthesis Gene Cluster by Establishing an In Vitro CRISPR-Ribonucleoprotein Genetic System in Aspergillus melleus.</title>
        <authorList>
            <person name="Yuan B."/>
            <person name="Grau M.F."/>
            <person name="Murata R.M."/>
            <person name="Torok T."/>
            <person name="Venkateswaran K."/>
            <person name="Stajich J.E."/>
            <person name="Wang C.C.C."/>
        </authorList>
    </citation>
    <scope>NUCLEOTIDE SEQUENCE [LARGE SCALE GENOMIC DNA]</scope>
    <source>
        <strain evidence="1 2">IMV 1140</strain>
    </source>
</reference>
<gene>
    <name evidence="1" type="primary">GPD1_1</name>
    <name evidence="1" type="ORF">N8T08_004523</name>
</gene>
<dbReference type="EMBL" id="JAOPJF010000026">
    <property type="protein sequence ID" value="KAK1145092.1"/>
    <property type="molecule type" value="Genomic_DNA"/>
</dbReference>
<protein>
    <submittedName>
        <fullName evidence="1">Glycerol-3-phosphate dehydrogenase</fullName>
        <ecNumber evidence="1">1.1.1.8</ecNumber>
    </submittedName>
</protein>
<dbReference type="Proteomes" id="UP001177260">
    <property type="component" value="Unassembled WGS sequence"/>
</dbReference>
<proteinExistence type="predicted"/>
<name>A0ACC3B4G8_9EURO</name>
<sequence length="412" mass="45502">MSPPQRKQRVAVIGSGNWGSTIAKIVAENTKAHPDIFEEEVRMWVFEEDIQIPESSKHRKQLGDQTYKLTQVINKVHENVKYLPGITLPGNVVANPDLPATVKDATLLIFNLPHQFISKTLDQIKGHHLPYARGISCIKGVDVSDGTVTLYSELIMEKLGIYCGALSGANIATEVAAERFCETTIGYDPPPMDLNKPHSAPEDNLIKIDVQRQKKSKATRIHLEPMPQEYPHVDSTLFEDLFERPYFHVHCVRDVAAVALGGALKNIIALAAGFVVGKEWGENGKAAIIRLGVLEMVRFGRYWFPKSVEERTFTEESAGIADLVASCSAGRNFRSACHAAEKGVSVDEIEKTELNGQMLQGTSTAYAVRDFLAKNDQLEEFPLFVSVHGILEGTAKIDDLPALVSKKRTARS</sequence>
<comment type="caution">
    <text evidence="1">The sequence shown here is derived from an EMBL/GenBank/DDBJ whole genome shotgun (WGS) entry which is preliminary data.</text>
</comment>
<dbReference type="EC" id="1.1.1.8" evidence="1"/>